<dbReference type="EMBL" id="BSXT01000240">
    <property type="protein sequence ID" value="GMF21902.1"/>
    <property type="molecule type" value="Genomic_DNA"/>
</dbReference>
<proteinExistence type="predicted"/>
<dbReference type="OrthoDB" id="104542at2759"/>
<feature type="domain" description="Tc1-like transposase DDE" evidence="1">
    <location>
        <begin position="96"/>
        <end position="153"/>
    </location>
</feature>
<evidence type="ECO:0000259" key="1">
    <source>
        <dbReference type="Pfam" id="PF13358"/>
    </source>
</evidence>
<dbReference type="PANTHER" id="PTHR23022:SF129">
    <property type="entry name" value="TRANSPOSABLE ELEMENT TC3 TRANSPOSASE"/>
    <property type="match status" value="1"/>
</dbReference>
<organism evidence="2 3">
    <name type="scientific">Phytophthora fragariaefolia</name>
    <dbReference type="NCBI Taxonomy" id="1490495"/>
    <lineage>
        <taxon>Eukaryota</taxon>
        <taxon>Sar</taxon>
        <taxon>Stramenopiles</taxon>
        <taxon>Oomycota</taxon>
        <taxon>Peronosporomycetes</taxon>
        <taxon>Peronosporales</taxon>
        <taxon>Peronosporaceae</taxon>
        <taxon>Phytophthora</taxon>
    </lineage>
</organism>
<dbReference type="InterPro" id="IPR036397">
    <property type="entry name" value="RNaseH_sf"/>
</dbReference>
<dbReference type="Gene3D" id="3.30.420.10">
    <property type="entry name" value="Ribonuclease H-like superfamily/Ribonuclease H"/>
    <property type="match status" value="1"/>
</dbReference>
<accession>A0A9W6TXH9</accession>
<comment type="caution">
    <text evidence="2">The sequence shown here is derived from an EMBL/GenBank/DDBJ whole genome shotgun (WGS) entry which is preliminary data.</text>
</comment>
<evidence type="ECO:0000313" key="2">
    <source>
        <dbReference type="EMBL" id="GMF21902.1"/>
    </source>
</evidence>
<name>A0A9W6TXH9_9STRA</name>
<keyword evidence="3" id="KW-1185">Reference proteome</keyword>
<dbReference type="AlphaFoldDB" id="A0A9W6TXH9"/>
<dbReference type="InterPro" id="IPR038717">
    <property type="entry name" value="Tc1-like_DDE_dom"/>
</dbReference>
<sequence length="193" mass="21929">MESTLALTTAHKAARLAWAKDMVLKSTEEWDCVVFSDEKKFNLDGPDGLQSAKGKTELAVLVGRQASPHYIHTVSEYLLPYAHFHYGVDFVYQQGNASIHTSRETIEFLDEPGVNVMTWPARSLDLNPVEKLWAILARKVYQNGRQYANVAELTQAILQAWKAIEHTALTTLIRSMPRRCIEVIERKGDKTHY</sequence>
<dbReference type="GO" id="GO:0003676">
    <property type="term" value="F:nucleic acid binding"/>
    <property type="evidence" value="ECO:0007669"/>
    <property type="project" value="InterPro"/>
</dbReference>
<dbReference type="InterPro" id="IPR052338">
    <property type="entry name" value="Transposase_5"/>
</dbReference>
<dbReference type="Proteomes" id="UP001165121">
    <property type="component" value="Unassembled WGS sequence"/>
</dbReference>
<evidence type="ECO:0000313" key="3">
    <source>
        <dbReference type="Proteomes" id="UP001165121"/>
    </source>
</evidence>
<gene>
    <name evidence="2" type="ORF">Pfra01_000306200</name>
</gene>
<reference evidence="2" key="1">
    <citation type="submission" date="2023-04" db="EMBL/GenBank/DDBJ databases">
        <title>Phytophthora fragariaefolia NBRC 109709.</title>
        <authorList>
            <person name="Ichikawa N."/>
            <person name="Sato H."/>
            <person name="Tonouchi N."/>
        </authorList>
    </citation>
    <scope>NUCLEOTIDE SEQUENCE</scope>
    <source>
        <strain evidence="2">NBRC 109709</strain>
    </source>
</reference>
<protein>
    <submittedName>
        <fullName evidence="2">Unnamed protein product</fullName>
    </submittedName>
</protein>
<dbReference type="PANTHER" id="PTHR23022">
    <property type="entry name" value="TRANSPOSABLE ELEMENT-RELATED"/>
    <property type="match status" value="1"/>
</dbReference>
<dbReference type="Pfam" id="PF13358">
    <property type="entry name" value="DDE_3"/>
    <property type="match status" value="1"/>
</dbReference>